<keyword evidence="5 6" id="KW-0472">Membrane</keyword>
<evidence type="ECO:0000256" key="5">
    <source>
        <dbReference type="ARBA" id="ARBA00023136"/>
    </source>
</evidence>
<name>A0A1M5P3B4_9GAMM</name>
<dbReference type="SUPFAM" id="SSF54523">
    <property type="entry name" value="Pili subunits"/>
    <property type="match status" value="1"/>
</dbReference>
<dbReference type="Pfam" id="PF07963">
    <property type="entry name" value="N_methyl"/>
    <property type="match status" value="1"/>
</dbReference>
<evidence type="ECO:0000313" key="7">
    <source>
        <dbReference type="EMBL" id="SHG95899.1"/>
    </source>
</evidence>
<dbReference type="AlphaFoldDB" id="A0A1M5P3B4"/>
<evidence type="ECO:0000256" key="6">
    <source>
        <dbReference type="SAM" id="Phobius"/>
    </source>
</evidence>
<dbReference type="RefSeq" id="WP_073300621.1">
    <property type="nucleotide sequence ID" value="NZ_FQXA01000003.1"/>
</dbReference>
<protein>
    <submittedName>
        <fullName evidence="7">MSHA pilin protein MshA</fullName>
    </submittedName>
</protein>
<dbReference type="EMBL" id="FQXA01000003">
    <property type="protein sequence ID" value="SHG95899.1"/>
    <property type="molecule type" value="Genomic_DNA"/>
</dbReference>
<evidence type="ECO:0000256" key="2">
    <source>
        <dbReference type="ARBA" id="ARBA00022481"/>
    </source>
</evidence>
<dbReference type="Proteomes" id="UP000184000">
    <property type="component" value="Unassembled WGS sequence"/>
</dbReference>
<dbReference type="InterPro" id="IPR045584">
    <property type="entry name" value="Pilin-like"/>
</dbReference>
<keyword evidence="4 6" id="KW-1133">Transmembrane helix</keyword>
<dbReference type="PANTHER" id="PTHR30093:SF44">
    <property type="entry name" value="TYPE II SECRETION SYSTEM CORE PROTEIN G"/>
    <property type="match status" value="1"/>
</dbReference>
<dbReference type="GO" id="GO:0016020">
    <property type="term" value="C:membrane"/>
    <property type="evidence" value="ECO:0007669"/>
    <property type="project" value="UniProtKB-SubCell"/>
</dbReference>
<evidence type="ECO:0000256" key="4">
    <source>
        <dbReference type="ARBA" id="ARBA00022989"/>
    </source>
</evidence>
<keyword evidence="3 6" id="KW-0812">Transmembrane</keyword>
<dbReference type="NCBIfam" id="TIGR02532">
    <property type="entry name" value="IV_pilin_GFxxxE"/>
    <property type="match status" value="1"/>
</dbReference>
<comment type="subcellular location">
    <subcellularLocation>
        <location evidence="1">Membrane</location>
        <topology evidence="1">Single-pass membrane protein</topology>
    </subcellularLocation>
</comment>
<dbReference type="Gene3D" id="3.30.700.10">
    <property type="entry name" value="Glycoprotein, Type 4 Pilin"/>
    <property type="match status" value="1"/>
</dbReference>
<accession>A0A1M5P3B4</accession>
<organism evidence="7 8">
    <name type="scientific">Stutzerimonas xanthomarina DSM 18231</name>
    <dbReference type="NCBI Taxonomy" id="1403346"/>
    <lineage>
        <taxon>Bacteria</taxon>
        <taxon>Pseudomonadati</taxon>
        <taxon>Pseudomonadota</taxon>
        <taxon>Gammaproteobacteria</taxon>
        <taxon>Pseudomonadales</taxon>
        <taxon>Pseudomonadaceae</taxon>
        <taxon>Stutzerimonas</taxon>
    </lineage>
</organism>
<dbReference type="PANTHER" id="PTHR30093">
    <property type="entry name" value="GENERAL SECRETION PATHWAY PROTEIN G"/>
    <property type="match status" value="1"/>
</dbReference>
<keyword evidence="2" id="KW-0488">Methylation</keyword>
<evidence type="ECO:0000256" key="1">
    <source>
        <dbReference type="ARBA" id="ARBA00004167"/>
    </source>
</evidence>
<evidence type="ECO:0000313" key="8">
    <source>
        <dbReference type="Proteomes" id="UP000184000"/>
    </source>
</evidence>
<proteinExistence type="predicted"/>
<dbReference type="InterPro" id="IPR012902">
    <property type="entry name" value="N_methyl_site"/>
</dbReference>
<sequence length="150" mass="15143">MKKQQSGFTMIELIMVIVILGILAAFALPRFADFGGDARRASLEAAQGAVRSASAIVHSAALAQNLTAASGELVTLEGADINLAFGYIAGNVADVTAAAQLSNDYTVALNGTNVDVTLGTCSFSYTPATSAISGVTIGNIVDTDATAPGC</sequence>
<reference evidence="7 8" key="1">
    <citation type="submission" date="2016-11" db="EMBL/GenBank/DDBJ databases">
        <authorList>
            <person name="Jaros S."/>
            <person name="Januszkiewicz K."/>
            <person name="Wedrychowicz H."/>
        </authorList>
    </citation>
    <scope>NUCLEOTIDE SEQUENCE [LARGE SCALE GENOMIC DNA]</scope>
    <source>
        <strain evidence="7 8">DSM 18231</strain>
    </source>
</reference>
<gene>
    <name evidence="7" type="ORF">SAMN02744645_1931</name>
</gene>
<evidence type="ECO:0000256" key="3">
    <source>
        <dbReference type="ARBA" id="ARBA00022692"/>
    </source>
</evidence>
<feature type="transmembrane region" description="Helical" evidence="6">
    <location>
        <begin position="7"/>
        <end position="28"/>
    </location>
</feature>
<dbReference type="GeneID" id="98639906"/>